<keyword evidence="7" id="KW-1185">Reference proteome</keyword>
<proteinExistence type="inferred from homology"/>
<keyword evidence="4" id="KW-0804">Transcription</keyword>
<comment type="similarity">
    <text evidence="1">Belongs to the LysR transcriptional regulatory family.</text>
</comment>
<dbReference type="Gene3D" id="3.40.190.290">
    <property type="match status" value="1"/>
</dbReference>
<evidence type="ECO:0000256" key="4">
    <source>
        <dbReference type="ARBA" id="ARBA00023163"/>
    </source>
</evidence>
<dbReference type="PANTHER" id="PTHR30537:SF3">
    <property type="entry name" value="TRANSCRIPTIONAL REGULATORY PROTEIN"/>
    <property type="match status" value="1"/>
</dbReference>
<dbReference type="Proteomes" id="UP001056291">
    <property type="component" value="Chromosome"/>
</dbReference>
<dbReference type="EMBL" id="CP098747">
    <property type="protein sequence ID" value="USG61241.1"/>
    <property type="molecule type" value="Genomic_DNA"/>
</dbReference>
<dbReference type="Pfam" id="PF03466">
    <property type="entry name" value="LysR_substrate"/>
    <property type="match status" value="1"/>
</dbReference>
<evidence type="ECO:0000256" key="3">
    <source>
        <dbReference type="ARBA" id="ARBA00023125"/>
    </source>
</evidence>
<dbReference type="InterPro" id="IPR058163">
    <property type="entry name" value="LysR-type_TF_proteobact-type"/>
</dbReference>
<dbReference type="Gene3D" id="1.10.10.10">
    <property type="entry name" value="Winged helix-like DNA-binding domain superfamily/Winged helix DNA-binding domain"/>
    <property type="match status" value="1"/>
</dbReference>
<evidence type="ECO:0000313" key="6">
    <source>
        <dbReference type="EMBL" id="USG61241.1"/>
    </source>
</evidence>
<dbReference type="InterPro" id="IPR036388">
    <property type="entry name" value="WH-like_DNA-bd_sf"/>
</dbReference>
<feature type="domain" description="HTH lysR-type" evidence="5">
    <location>
        <begin position="5"/>
        <end position="62"/>
    </location>
</feature>
<dbReference type="RefSeq" id="WP_251934228.1">
    <property type="nucleotide sequence ID" value="NZ_CP098747.1"/>
</dbReference>
<evidence type="ECO:0000256" key="1">
    <source>
        <dbReference type="ARBA" id="ARBA00009437"/>
    </source>
</evidence>
<gene>
    <name evidence="6" type="ORF">NBZ79_18955</name>
</gene>
<dbReference type="InterPro" id="IPR005119">
    <property type="entry name" value="LysR_subst-bd"/>
</dbReference>
<dbReference type="SUPFAM" id="SSF53850">
    <property type="entry name" value="Periplasmic binding protein-like II"/>
    <property type="match status" value="1"/>
</dbReference>
<dbReference type="PROSITE" id="PS50931">
    <property type="entry name" value="HTH_LYSR"/>
    <property type="match status" value="1"/>
</dbReference>
<evidence type="ECO:0000259" key="5">
    <source>
        <dbReference type="PROSITE" id="PS50931"/>
    </source>
</evidence>
<name>A0ABY4W9C7_9PROT</name>
<dbReference type="PANTHER" id="PTHR30537">
    <property type="entry name" value="HTH-TYPE TRANSCRIPTIONAL REGULATOR"/>
    <property type="match status" value="1"/>
</dbReference>
<dbReference type="Pfam" id="PF00126">
    <property type="entry name" value="HTH_1"/>
    <property type="match status" value="1"/>
</dbReference>
<protein>
    <submittedName>
        <fullName evidence="6">LysR family transcriptional regulator</fullName>
    </submittedName>
</protein>
<keyword evidence="3" id="KW-0238">DNA-binding</keyword>
<organism evidence="6 7">
    <name type="scientific">Sneathiella marina</name>
    <dbReference type="NCBI Taxonomy" id="2950108"/>
    <lineage>
        <taxon>Bacteria</taxon>
        <taxon>Pseudomonadati</taxon>
        <taxon>Pseudomonadota</taxon>
        <taxon>Alphaproteobacteria</taxon>
        <taxon>Sneathiellales</taxon>
        <taxon>Sneathiellaceae</taxon>
        <taxon>Sneathiella</taxon>
    </lineage>
</organism>
<dbReference type="InterPro" id="IPR000847">
    <property type="entry name" value="LysR_HTH_N"/>
</dbReference>
<sequence length="295" mass="32830">MIKELDWNLLQSFIAVSEHGSFSAAARATKGSQATYSRHIATLEAQLDSHLFDRANGAAELTQRGMEVLQHALEMADAAGRLSLDIEGRESSLSGTVRVTAITTVSTYILPSILAELRLKEPGIDIELVASNKTDNLLRREADIAIRMYRPTQADLFARKVGETSFDLFAANSYLERNPAPRTADEILNHEFVGFDKSDTIINALKRFGLNVSREFFSCRCDDPIVYWNMIVAGYGIGFNQVEVGESEPKVSRLDVSVKPNPVPMWLAAHSELKTNPRVRRVFDFLAMKLSEIGH</sequence>
<evidence type="ECO:0000313" key="7">
    <source>
        <dbReference type="Proteomes" id="UP001056291"/>
    </source>
</evidence>
<accession>A0ABY4W9C7</accession>
<evidence type="ECO:0000256" key="2">
    <source>
        <dbReference type="ARBA" id="ARBA00023015"/>
    </source>
</evidence>
<keyword evidence="2" id="KW-0805">Transcription regulation</keyword>
<reference evidence="6" key="1">
    <citation type="submission" date="2022-06" db="EMBL/GenBank/DDBJ databases">
        <title>Sneathiella actinostolidae sp. nov., isolated from a sea anemonein the Western Pacific Ocean.</title>
        <authorList>
            <person name="Wei M.J."/>
        </authorList>
    </citation>
    <scope>NUCLEOTIDE SEQUENCE</scope>
    <source>
        <strain evidence="6">PHK-P5</strain>
    </source>
</reference>
<dbReference type="InterPro" id="IPR036390">
    <property type="entry name" value="WH_DNA-bd_sf"/>
</dbReference>
<dbReference type="SUPFAM" id="SSF46785">
    <property type="entry name" value="Winged helix' DNA-binding domain"/>
    <property type="match status" value="1"/>
</dbReference>